<dbReference type="AlphaFoldDB" id="A0A672JJ18"/>
<dbReference type="GO" id="GO:0016358">
    <property type="term" value="P:dendrite development"/>
    <property type="evidence" value="ECO:0007669"/>
    <property type="project" value="TreeGrafter"/>
</dbReference>
<organism evidence="7 8">
    <name type="scientific">Salarias fasciatus</name>
    <name type="common">Jewelled blenny</name>
    <name type="synonym">Blennius fasciatus</name>
    <dbReference type="NCBI Taxonomy" id="181472"/>
    <lineage>
        <taxon>Eukaryota</taxon>
        <taxon>Metazoa</taxon>
        <taxon>Chordata</taxon>
        <taxon>Craniata</taxon>
        <taxon>Vertebrata</taxon>
        <taxon>Euteleostomi</taxon>
        <taxon>Actinopterygii</taxon>
        <taxon>Neopterygii</taxon>
        <taxon>Teleostei</taxon>
        <taxon>Neoteleostei</taxon>
        <taxon>Acanthomorphata</taxon>
        <taxon>Ovalentaria</taxon>
        <taxon>Blenniimorphae</taxon>
        <taxon>Blenniiformes</taxon>
        <taxon>Blennioidei</taxon>
        <taxon>Blenniidae</taxon>
        <taxon>Salariinae</taxon>
        <taxon>Salarias</taxon>
    </lineage>
</organism>
<dbReference type="GO" id="GO:0016020">
    <property type="term" value="C:membrane"/>
    <property type="evidence" value="ECO:0007669"/>
    <property type="project" value="TreeGrafter"/>
</dbReference>
<dbReference type="SMART" id="SM00181">
    <property type="entry name" value="EGF"/>
    <property type="match status" value="6"/>
</dbReference>
<evidence type="ECO:0000256" key="4">
    <source>
        <dbReference type="SAM" id="MobiDB-lite"/>
    </source>
</evidence>
<evidence type="ECO:0000313" key="7">
    <source>
        <dbReference type="Ensembl" id="ENSSFAP00005053197.1"/>
    </source>
</evidence>
<dbReference type="PROSITE" id="PS50026">
    <property type="entry name" value="EGF_3"/>
    <property type="match status" value="1"/>
</dbReference>
<dbReference type="GO" id="GO:0016322">
    <property type="term" value="P:neuron remodeling"/>
    <property type="evidence" value="ECO:0007669"/>
    <property type="project" value="TreeGrafter"/>
</dbReference>
<feature type="region of interest" description="Disordered" evidence="4">
    <location>
        <begin position="431"/>
        <end position="712"/>
    </location>
</feature>
<dbReference type="SMART" id="SM00180">
    <property type="entry name" value="EGF_Lam"/>
    <property type="match status" value="3"/>
</dbReference>
<dbReference type="CDD" id="cd00055">
    <property type="entry name" value="EGF_Lam"/>
    <property type="match status" value="2"/>
</dbReference>
<dbReference type="Pfam" id="PF00053">
    <property type="entry name" value="EGF_laminin"/>
    <property type="match status" value="2"/>
</dbReference>
<sequence>MYQSMFCTFRKPSSLVCCTGWRQEGNQCTIPVCEGEQACLKDEVCVYPGVCRCPPGYFGAQCKTRCPPEFWASDCRRVCPCYPHGRCHPATGECTCYPNRWGPLCQNTCRCTRHGRCHPVHGNCTCYEGWWTSTCAQPCQCFGAGSAGAGCDQATGRCQCRRGHWGPDCTSACSCNQSPCDQGSGRCECEAGWWGSGCEQRCTCDRAHGSCDPTSGQCLCQPGYHGKLCNEPCKDGYFGSGCKKSCGYCENKRPCSPTDGACSACEPGWNGTRCDRTCPPGYHGNGCKEKCPRCRNNEPCDPKTGRCWSCNRGAILAGVLVPLLLLLLAVLCCCLCCGGGPASFRCDSFMLSVSHHDPELTFNHSFIEPPSSGWVTEGSSFDSDEEEGEALYCVPPREGRDIPAVAAGEFQEMSSKCNMFLDPSGFSSEDITSPFNIPRTSSIAKSKRPSVSFAEGTRFSPKERRGSAQDPAALQRSKPKSPWGVLMLSALQSQGAAARTGEEEEEDKTPSQATSQVFGLSGRKRTVSNAAAHKGTQQSTSGSDAPAGGSSKVTTVYVTVGKAGRPVTKTEPSSEGPVQAMLRRLGSLQRQREQEPSRSKPRGAEGITKPPRRKLGARASLWEQGGAPAGEAAVCKPVRRKPASHNPPDSASAAPNEAPPSEGVAPKRPLSSILKSVPELSSADPGSDRRADADKSGAETESNYLTVGPAGDAASLTEIITNEGAAVSVTDEPCYENVLVKPS</sequence>
<feature type="compositionally biased region" description="Polar residues" evidence="4">
    <location>
        <begin position="431"/>
        <end position="444"/>
    </location>
</feature>
<feature type="compositionally biased region" description="Basic and acidic residues" evidence="4">
    <location>
        <begin position="686"/>
        <end position="698"/>
    </location>
</feature>
<dbReference type="PANTHER" id="PTHR24043:SF0">
    <property type="entry name" value="SCAVENGER RECEPTOR CLASS F MEMBER 1"/>
    <property type="match status" value="1"/>
</dbReference>
<keyword evidence="1 2" id="KW-0245">EGF-like domain</keyword>
<feature type="disulfide bond" evidence="2">
    <location>
        <begin position="53"/>
        <end position="62"/>
    </location>
</feature>
<keyword evidence="8" id="KW-1185">Reference proteome</keyword>
<reference evidence="7" key="3">
    <citation type="submission" date="2025-09" db="UniProtKB">
        <authorList>
            <consortium name="Ensembl"/>
        </authorList>
    </citation>
    <scope>IDENTIFICATION</scope>
</reference>
<keyword evidence="3" id="KW-0424">Laminin EGF-like domain</keyword>
<dbReference type="Proteomes" id="UP000472267">
    <property type="component" value="Chromosome 14"/>
</dbReference>
<evidence type="ECO:0000256" key="3">
    <source>
        <dbReference type="PROSITE-ProRule" id="PRU00460"/>
    </source>
</evidence>
<reference evidence="7" key="1">
    <citation type="submission" date="2019-06" db="EMBL/GenBank/DDBJ databases">
        <authorList>
            <consortium name="Wellcome Sanger Institute Data Sharing"/>
        </authorList>
    </citation>
    <scope>NUCLEOTIDE SEQUENCE [LARGE SCALE GENOMIC DNA]</scope>
</reference>
<name>A0A672JJ18_SALFA</name>
<dbReference type="GO" id="GO:0005044">
    <property type="term" value="F:scavenger receptor activity"/>
    <property type="evidence" value="ECO:0007669"/>
    <property type="project" value="InterPro"/>
</dbReference>
<keyword evidence="2" id="KW-1015">Disulfide bond</keyword>
<evidence type="ECO:0000259" key="5">
    <source>
        <dbReference type="PROSITE" id="PS50026"/>
    </source>
</evidence>
<dbReference type="GO" id="GO:0030169">
    <property type="term" value="F:low-density lipoprotein particle binding"/>
    <property type="evidence" value="ECO:0007669"/>
    <property type="project" value="TreeGrafter"/>
</dbReference>
<dbReference type="PRINTS" id="PR00011">
    <property type="entry name" value="EGFLAMININ"/>
</dbReference>
<protein>
    <submittedName>
        <fullName evidence="7">Scavenger receptor class F, member 1</fullName>
    </submittedName>
</protein>
<dbReference type="Gene3D" id="2.170.300.10">
    <property type="entry name" value="Tie2 ligand-binding domain superfamily"/>
    <property type="match status" value="2"/>
</dbReference>
<evidence type="ECO:0000259" key="6">
    <source>
        <dbReference type="PROSITE" id="PS50027"/>
    </source>
</evidence>
<evidence type="ECO:0000256" key="2">
    <source>
        <dbReference type="PROSITE-ProRule" id="PRU00076"/>
    </source>
</evidence>
<feature type="domain" description="EGF-like" evidence="5">
    <location>
        <begin position="29"/>
        <end position="63"/>
    </location>
</feature>
<dbReference type="PROSITE" id="PS50027">
    <property type="entry name" value="EGF_LAM_2"/>
    <property type="match status" value="1"/>
</dbReference>
<dbReference type="InterPro" id="IPR000742">
    <property type="entry name" value="EGF"/>
</dbReference>
<reference evidence="7" key="2">
    <citation type="submission" date="2025-08" db="UniProtKB">
        <authorList>
            <consortium name="Ensembl"/>
        </authorList>
    </citation>
    <scope>IDENTIFICATION</scope>
</reference>
<accession>A0A672JJ18</accession>
<dbReference type="InterPro" id="IPR002049">
    <property type="entry name" value="LE_dom"/>
</dbReference>
<comment type="caution">
    <text evidence="2">Lacks conserved residue(s) required for the propagation of feature annotation.</text>
</comment>
<dbReference type="GO" id="GO:0007157">
    <property type="term" value="P:heterophilic cell-cell adhesion via plasma membrane cell adhesion molecules"/>
    <property type="evidence" value="ECO:0007669"/>
    <property type="project" value="TreeGrafter"/>
</dbReference>
<feature type="disulfide bond" evidence="3">
    <location>
        <begin position="220"/>
        <end position="229"/>
    </location>
</feature>
<evidence type="ECO:0000256" key="1">
    <source>
        <dbReference type="ARBA" id="ARBA00022536"/>
    </source>
</evidence>
<dbReference type="PANTHER" id="PTHR24043">
    <property type="entry name" value="SCAVENGER RECEPTOR CLASS F"/>
    <property type="match status" value="1"/>
</dbReference>
<dbReference type="PROSITE" id="PS00022">
    <property type="entry name" value="EGF_1"/>
    <property type="match status" value="3"/>
</dbReference>
<proteinExistence type="predicted"/>
<evidence type="ECO:0000313" key="8">
    <source>
        <dbReference type="Proteomes" id="UP000472267"/>
    </source>
</evidence>
<dbReference type="Ensembl" id="ENSSFAT00005054870.1">
    <property type="protein sequence ID" value="ENSSFAP00005053197.1"/>
    <property type="gene ID" value="ENSSFAG00005025435.1"/>
</dbReference>
<feature type="compositionally biased region" description="Low complexity" evidence="4">
    <location>
        <begin position="644"/>
        <end position="662"/>
    </location>
</feature>
<feature type="domain" description="Laminin EGF-like" evidence="6">
    <location>
        <begin position="202"/>
        <end position="244"/>
    </location>
</feature>
<dbReference type="InterPro" id="IPR042635">
    <property type="entry name" value="MEGF10/SREC1/2-like"/>
</dbReference>
<gene>
    <name evidence="7" type="primary">scarf1</name>
</gene>